<evidence type="ECO:0000313" key="12">
    <source>
        <dbReference type="EMBL" id="CAE0050008.1"/>
    </source>
</evidence>
<feature type="compositionally biased region" description="Basic and acidic residues" evidence="10">
    <location>
        <begin position="67"/>
        <end position="77"/>
    </location>
</feature>
<evidence type="ECO:0000256" key="10">
    <source>
        <dbReference type="SAM" id="MobiDB-lite"/>
    </source>
</evidence>
<feature type="compositionally biased region" description="Basic and acidic residues" evidence="10">
    <location>
        <begin position="96"/>
        <end position="112"/>
    </location>
</feature>
<name>A0A7S3EGJ6_9RHOD</name>
<feature type="region of interest" description="Disordered" evidence="10">
    <location>
        <begin position="1"/>
        <end position="195"/>
    </location>
</feature>
<dbReference type="GO" id="GO:0005524">
    <property type="term" value="F:ATP binding"/>
    <property type="evidence" value="ECO:0007669"/>
    <property type="project" value="UniProtKB-UniRule"/>
</dbReference>
<proteinExistence type="predicted"/>
<dbReference type="CDD" id="cd14008">
    <property type="entry name" value="STKc_LKB1_CaMKK"/>
    <property type="match status" value="1"/>
</dbReference>
<feature type="region of interest" description="Disordered" evidence="10">
    <location>
        <begin position="390"/>
        <end position="468"/>
    </location>
</feature>
<evidence type="ECO:0000256" key="5">
    <source>
        <dbReference type="ARBA" id="ARBA00022777"/>
    </source>
</evidence>
<keyword evidence="6 9" id="KW-0067">ATP-binding</keyword>
<comment type="catalytic activity">
    <reaction evidence="8">
        <text>L-seryl-[protein] + ATP = O-phospho-L-seryl-[protein] + ADP + H(+)</text>
        <dbReference type="Rhea" id="RHEA:17989"/>
        <dbReference type="Rhea" id="RHEA-COMP:9863"/>
        <dbReference type="Rhea" id="RHEA-COMP:11604"/>
        <dbReference type="ChEBI" id="CHEBI:15378"/>
        <dbReference type="ChEBI" id="CHEBI:29999"/>
        <dbReference type="ChEBI" id="CHEBI:30616"/>
        <dbReference type="ChEBI" id="CHEBI:83421"/>
        <dbReference type="ChEBI" id="CHEBI:456216"/>
        <dbReference type="EC" id="2.7.11.1"/>
    </reaction>
</comment>
<evidence type="ECO:0000256" key="1">
    <source>
        <dbReference type="ARBA" id="ARBA00012513"/>
    </source>
</evidence>
<keyword evidence="5" id="KW-0418">Kinase</keyword>
<dbReference type="SMART" id="SM00220">
    <property type="entry name" value="S_TKc"/>
    <property type="match status" value="1"/>
</dbReference>
<feature type="compositionally biased region" description="Polar residues" evidence="10">
    <location>
        <begin position="143"/>
        <end position="156"/>
    </location>
</feature>
<feature type="region of interest" description="Disordered" evidence="10">
    <location>
        <begin position="305"/>
        <end position="374"/>
    </location>
</feature>
<dbReference type="InterPro" id="IPR011009">
    <property type="entry name" value="Kinase-like_dom_sf"/>
</dbReference>
<gene>
    <name evidence="12" type="ORF">RMAR00112_LOCUS18007</name>
</gene>
<evidence type="ECO:0000256" key="2">
    <source>
        <dbReference type="ARBA" id="ARBA00022527"/>
    </source>
</evidence>
<dbReference type="PROSITE" id="PS50011">
    <property type="entry name" value="PROTEIN_KINASE_DOM"/>
    <property type="match status" value="1"/>
</dbReference>
<dbReference type="Pfam" id="PF00069">
    <property type="entry name" value="Pkinase"/>
    <property type="match status" value="1"/>
</dbReference>
<dbReference type="SUPFAM" id="SSF56112">
    <property type="entry name" value="Protein kinase-like (PK-like)"/>
    <property type="match status" value="1"/>
</dbReference>
<dbReference type="InterPro" id="IPR053235">
    <property type="entry name" value="Ser_Thr_kinase"/>
</dbReference>
<dbReference type="PANTHER" id="PTHR24361:SF433">
    <property type="entry name" value="PROTEIN KINASE DOMAIN-CONTAINING PROTEIN"/>
    <property type="match status" value="1"/>
</dbReference>
<dbReference type="PROSITE" id="PS00107">
    <property type="entry name" value="PROTEIN_KINASE_ATP"/>
    <property type="match status" value="1"/>
</dbReference>
<feature type="compositionally biased region" description="Basic and acidic residues" evidence="10">
    <location>
        <begin position="1"/>
        <end position="13"/>
    </location>
</feature>
<evidence type="ECO:0000256" key="7">
    <source>
        <dbReference type="ARBA" id="ARBA00047899"/>
    </source>
</evidence>
<comment type="catalytic activity">
    <reaction evidence="7">
        <text>L-threonyl-[protein] + ATP = O-phospho-L-threonyl-[protein] + ADP + H(+)</text>
        <dbReference type="Rhea" id="RHEA:46608"/>
        <dbReference type="Rhea" id="RHEA-COMP:11060"/>
        <dbReference type="Rhea" id="RHEA-COMP:11605"/>
        <dbReference type="ChEBI" id="CHEBI:15378"/>
        <dbReference type="ChEBI" id="CHEBI:30013"/>
        <dbReference type="ChEBI" id="CHEBI:30616"/>
        <dbReference type="ChEBI" id="CHEBI:61977"/>
        <dbReference type="ChEBI" id="CHEBI:456216"/>
        <dbReference type="EC" id="2.7.11.1"/>
    </reaction>
</comment>
<dbReference type="AlphaFoldDB" id="A0A7S3EGJ6"/>
<feature type="region of interest" description="Disordered" evidence="10">
    <location>
        <begin position="209"/>
        <end position="256"/>
    </location>
</feature>
<dbReference type="InterPro" id="IPR000719">
    <property type="entry name" value="Prot_kinase_dom"/>
</dbReference>
<dbReference type="PANTHER" id="PTHR24361">
    <property type="entry name" value="MITOGEN-ACTIVATED KINASE KINASE KINASE"/>
    <property type="match status" value="1"/>
</dbReference>
<feature type="domain" description="Protein kinase" evidence="11">
    <location>
        <begin position="675"/>
        <end position="970"/>
    </location>
</feature>
<feature type="compositionally biased region" description="Acidic residues" evidence="10">
    <location>
        <begin position="449"/>
        <end position="468"/>
    </location>
</feature>
<dbReference type="EMBL" id="HBHW01023483">
    <property type="protein sequence ID" value="CAE0050008.1"/>
    <property type="molecule type" value="Transcribed_RNA"/>
</dbReference>
<dbReference type="InterPro" id="IPR017441">
    <property type="entry name" value="Protein_kinase_ATP_BS"/>
</dbReference>
<dbReference type="Gene3D" id="1.10.510.10">
    <property type="entry name" value="Transferase(Phosphotransferase) domain 1"/>
    <property type="match status" value="1"/>
</dbReference>
<sequence length="1004" mass="111776">MDEGRGAEEDSLKNHKTLSSNIFEPFRKLSLDQAALGRGKRAVSTGVDNQKKPEELSKTASGTDTKQPIEGKRRESARVTGPKRAVGGRRRGGRGSRNETGRQEPNRERAELAKASPSRPEDEGIATRSKNVPGGEQLGLGTVATQSDLPTANLNPQAYDADLSGESDVQEKDITPVETRSPLDSKPALSANASESSIFSGSFIQISSPAAEDRDDMEDVSKALAAENNEDRKDGSSVQLQDEDSSRQRGFGDLGLRAGQIDIRKTGSEPDVSEILFRTGAATADEADAEVDDLGEFPALKQVAWSSESASYIPTPDGRSEADSIREGSKLSLPKSKTSNGRLIASEKAASSQLQNLVPQNESPGLRKGKKAERIEVIEDGSRIIVARQNSRSAHGKGNISRRGQHTKSVDRNFLRNGMNSTRQISSKFFPSKPSFAPGKPAHSGNVSEDSEYYDDDEYEYEESDFEDDDSLANFQVRLEDGSLSEGSFVRVASEYELEDNLFFENSEPEPKVDSKQVDRTKPFPHKASRMLSHMERITTLDCIVRLLAGTKVTKRLRFKRLGERWIYLGNDLATLNWRSSKRSKDIECLILKRVRKLQIRDRLLKISTRTYSLKVLLETRDEAKTWLTGLVRVIPSSVEVLDGRMLVAMPSAYDPLKDSWRGKALKDCKRINEYVLLGNIGHGSFGKVKLALSVKDKKFFAVKVSKEEPLYPHHILADFETNFFFGVPWLQIIAHPAKLKRLLLPSEKEAAARLKRLSHANIVKHKDILYHEEKQKIVFVLEYMSRGVLQDCSKLEHNKPMSEDQVREHVRDVVSGLLYLHKQGIVHRDIKPANLLRSGDGRVKISDFGEAKYYNLKSNEDKENTGVPGTPAFLAPEFCVSAHCPRGNASQYAVDVWSLGASIYYLVFGSVPFIAKSILAMYDAICTEELKFPEEPKVSRALKDLLKAMLTKSPQKRVDMQGVAEHPWFGSLRPTPPTAPIVEVSDDEVRNAVSEAHWIYPER</sequence>
<reference evidence="12" key="1">
    <citation type="submission" date="2021-01" db="EMBL/GenBank/DDBJ databases">
        <authorList>
            <person name="Corre E."/>
            <person name="Pelletier E."/>
            <person name="Niang G."/>
            <person name="Scheremetjew M."/>
            <person name="Finn R."/>
            <person name="Kale V."/>
            <person name="Holt S."/>
            <person name="Cochrane G."/>
            <person name="Meng A."/>
            <person name="Brown T."/>
            <person name="Cohen L."/>
        </authorList>
    </citation>
    <scope>NUCLEOTIDE SEQUENCE</scope>
    <source>
        <strain evidence="12">CCMP 769</strain>
    </source>
</reference>
<organism evidence="12">
    <name type="scientific">Rhodosorus marinus</name>
    <dbReference type="NCBI Taxonomy" id="101924"/>
    <lineage>
        <taxon>Eukaryota</taxon>
        <taxon>Rhodophyta</taxon>
        <taxon>Stylonematophyceae</taxon>
        <taxon>Stylonematales</taxon>
        <taxon>Stylonemataceae</taxon>
        <taxon>Rhodosorus</taxon>
    </lineage>
</organism>
<evidence type="ECO:0000256" key="6">
    <source>
        <dbReference type="ARBA" id="ARBA00022840"/>
    </source>
</evidence>
<evidence type="ECO:0000256" key="8">
    <source>
        <dbReference type="ARBA" id="ARBA00048679"/>
    </source>
</evidence>
<dbReference type="GO" id="GO:0005737">
    <property type="term" value="C:cytoplasm"/>
    <property type="evidence" value="ECO:0007669"/>
    <property type="project" value="TreeGrafter"/>
</dbReference>
<evidence type="ECO:0000256" key="4">
    <source>
        <dbReference type="ARBA" id="ARBA00022741"/>
    </source>
</evidence>
<feature type="compositionally biased region" description="Basic and acidic residues" evidence="10">
    <location>
        <begin position="318"/>
        <end position="329"/>
    </location>
</feature>
<evidence type="ECO:0000256" key="3">
    <source>
        <dbReference type="ARBA" id="ARBA00022679"/>
    </source>
</evidence>
<evidence type="ECO:0000256" key="9">
    <source>
        <dbReference type="PROSITE-ProRule" id="PRU10141"/>
    </source>
</evidence>
<feature type="binding site" evidence="9">
    <location>
        <position position="704"/>
    </location>
    <ligand>
        <name>ATP</name>
        <dbReference type="ChEBI" id="CHEBI:30616"/>
    </ligand>
</feature>
<accession>A0A7S3EGJ6</accession>
<feature type="compositionally biased region" description="Low complexity" evidence="10">
    <location>
        <begin position="426"/>
        <end position="442"/>
    </location>
</feature>
<feature type="compositionally biased region" description="Polar residues" evidence="10">
    <location>
        <begin position="349"/>
        <end position="363"/>
    </location>
</feature>
<protein>
    <recommendedName>
        <fullName evidence="1">non-specific serine/threonine protein kinase</fullName>
        <ecNumber evidence="1">2.7.11.1</ecNumber>
    </recommendedName>
</protein>
<dbReference type="EC" id="2.7.11.1" evidence="1"/>
<keyword evidence="4 9" id="KW-0547">Nucleotide-binding</keyword>
<evidence type="ECO:0000259" key="11">
    <source>
        <dbReference type="PROSITE" id="PS50011"/>
    </source>
</evidence>
<keyword evidence="2" id="KW-0723">Serine/threonine-protein kinase</keyword>
<keyword evidence="3" id="KW-0808">Transferase</keyword>
<dbReference type="GO" id="GO:0004674">
    <property type="term" value="F:protein serine/threonine kinase activity"/>
    <property type="evidence" value="ECO:0007669"/>
    <property type="project" value="UniProtKB-KW"/>
</dbReference>